<dbReference type="EMBL" id="CATNWA010000033">
    <property type="protein sequence ID" value="CAI9531992.1"/>
    <property type="molecule type" value="Genomic_DNA"/>
</dbReference>
<dbReference type="PANTHER" id="PTHR14894">
    <property type="entry name" value="CDK5 REGULATORY SUBUNIT-ASSOCIATED PROTEIN 3"/>
    <property type="match status" value="1"/>
</dbReference>
<protein>
    <recommendedName>
        <fullName evidence="5">CDK5 regulatory subunit-associated protein 3</fullName>
    </recommendedName>
</protein>
<dbReference type="PANTHER" id="PTHR14894:SF0">
    <property type="entry name" value="CDK5 REGULATORY SUBUNIT-ASSOCIATED PROTEIN 3"/>
    <property type="match status" value="1"/>
</dbReference>
<evidence type="ECO:0000256" key="1">
    <source>
        <dbReference type="ARBA" id="ARBA00007478"/>
    </source>
</evidence>
<comment type="caution">
    <text evidence="3">The sequence shown here is derived from an EMBL/GenBank/DDBJ whole genome shotgun (WGS) entry which is preliminary data.</text>
</comment>
<keyword evidence="2" id="KW-0175">Coiled coil</keyword>
<evidence type="ECO:0000256" key="2">
    <source>
        <dbReference type="SAM" id="Coils"/>
    </source>
</evidence>
<comment type="similarity">
    <text evidence="1">Belongs to the CDK5RAP3 family.</text>
</comment>
<evidence type="ECO:0000313" key="3">
    <source>
        <dbReference type="EMBL" id="CAI9531992.1"/>
    </source>
</evidence>
<evidence type="ECO:0008006" key="5">
    <source>
        <dbReference type="Google" id="ProtNLM"/>
    </source>
</evidence>
<sequence>MRSVSYEIPALKKQMARCQQLSLETERRAEECVQGAAEQREQYYSSCKRYGITGEDVRKELQMLVCDVPSLLRQVGADTAGLLPAVELYQACVSFVCESSPEESLPLLRYVQKKGDTTVYEWRTEEVPQTVERPEVQETEDISQHVVEGEIDWGAIGLTTETVAPQMSEKVDWGIVSEPEGTDGIVWDITETSPSEIISVVEAGHDVPVGVARGTDALTVLENTETRIQFVDELMELELFLSQWLQDLDSDADIVTVTQFQTAPVILQGQTRGKVIAMLSHVRDLIGRLTDVRMRHLFLILASPRYVDRVIDLLRQRLKQAELLERKREAWLERGKSSLEERESLEPKLQVLQERSRELQRQIEAELSRRYNNRPVKLIGTGL</sequence>
<proteinExistence type="inferred from homology"/>
<evidence type="ECO:0000313" key="4">
    <source>
        <dbReference type="Proteomes" id="UP001162483"/>
    </source>
</evidence>
<dbReference type="Proteomes" id="UP001162483">
    <property type="component" value="Unassembled WGS sequence"/>
</dbReference>
<gene>
    <name evidence="3" type="ORF">SPARVUS_LOCUS89557</name>
</gene>
<accession>A0ABN9A7L3</accession>
<name>A0ABN9A7L3_9NEOB</name>
<reference evidence="3" key="1">
    <citation type="submission" date="2023-05" db="EMBL/GenBank/DDBJ databases">
        <authorList>
            <person name="Stuckert A."/>
        </authorList>
    </citation>
    <scope>NUCLEOTIDE SEQUENCE</scope>
</reference>
<keyword evidence="4" id="KW-1185">Reference proteome</keyword>
<feature type="coiled-coil region" evidence="2">
    <location>
        <begin position="342"/>
        <end position="369"/>
    </location>
</feature>
<dbReference type="Pfam" id="PF05600">
    <property type="entry name" value="CDK5RAP3"/>
    <property type="match status" value="1"/>
</dbReference>
<organism evidence="3 4">
    <name type="scientific">Staurois parvus</name>
    <dbReference type="NCBI Taxonomy" id="386267"/>
    <lineage>
        <taxon>Eukaryota</taxon>
        <taxon>Metazoa</taxon>
        <taxon>Chordata</taxon>
        <taxon>Craniata</taxon>
        <taxon>Vertebrata</taxon>
        <taxon>Euteleostomi</taxon>
        <taxon>Amphibia</taxon>
        <taxon>Batrachia</taxon>
        <taxon>Anura</taxon>
        <taxon>Neobatrachia</taxon>
        <taxon>Ranoidea</taxon>
        <taxon>Ranidae</taxon>
        <taxon>Staurois</taxon>
    </lineage>
</organism>
<dbReference type="InterPro" id="IPR008491">
    <property type="entry name" value="CDK5RAP3"/>
</dbReference>